<comment type="function">
    <text evidence="6">Ligates lysine onto the cytidine present at position 34 of the AUA codon-specific tRNA(Ile) that contains the anticodon CAU, in an ATP-dependent manner. Cytidine is converted to lysidine, thus changing the amino acid specificity of the tRNA from methionine to isoleucine.</text>
</comment>
<evidence type="ECO:0000256" key="1">
    <source>
        <dbReference type="ARBA" id="ARBA00022598"/>
    </source>
</evidence>
<keyword evidence="2 6" id="KW-0819">tRNA processing</keyword>
<comment type="subcellular location">
    <subcellularLocation>
        <location evidence="6">Cytoplasm</location>
    </subcellularLocation>
</comment>
<dbReference type="GO" id="GO:0032267">
    <property type="term" value="F:tRNA(Ile)-lysidine synthase activity"/>
    <property type="evidence" value="ECO:0007669"/>
    <property type="project" value="UniProtKB-EC"/>
</dbReference>
<dbReference type="HAMAP" id="MF_01161">
    <property type="entry name" value="tRNA_Ile_lys_synt"/>
    <property type="match status" value="1"/>
</dbReference>
<dbReference type="InterPro" id="IPR012795">
    <property type="entry name" value="tRNA_Ile_lys_synt_N"/>
</dbReference>
<keyword evidence="9" id="KW-1185">Reference proteome</keyword>
<evidence type="ECO:0000256" key="4">
    <source>
        <dbReference type="ARBA" id="ARBA00022840"/>
    </source>
</evidence>
<dbReference type="Pfam" id="PF01171">
    <property type="entry name" value="ATP_bind_3"/>
    <property type="match status" value="1"/>
</dbReference>
<gene>
    <name evidence="6 8" type="primary">tilS</name>
    <name evidence="8" type="ORF">KDD93_04415</name>
</gene>
<comment type="caution">
    <text evidence="8">The sequence shown here is derived from an EMBL/GenBank/DDBJ whole genome shotgun (WGS) entry which is preliminary data.</text>
</comment>
<organism evidence="8 9">
    <name type="scientific">Campylobacter anatolicus</name>
    <dbReference type="NCBI Taxonomy" id="2829105"/>
    <lineage>
        <taxon>Bacteria</taxon>
        <taxon>Pseudomonadati</taxon>
        <taxon>Campylobacterota</taxon>
        <taxon>Epsilonproteobacteria</taxon>
        <taxon>Campylobacterales</taxon>
        <taxon>Campylobacteraceae</taxon>
        <taxon>Campylobacter</taxon>
    </lineage>
</organism>
<dbReference type="SUPFAM" id="SSF52402">
    <property type="entry name" value="Adenine nucleotide alpha hydrolases-like"/>
    <property type="match status" value="1"/>
</dbReference>
<dbReference type="Proteomes" id="UP000682951">
    <property type="component" value="Unassembled WGS sequence"/>
</dbReference>
<dbReference type="NCBIfam" id="TIGR02432">
    <property type="entry name" value="lysidine_TilS_N"/>
    <property type="match status" value="1"/>
</dbReference>
<dbReference type="InterPro" id="IPR012094">
    <property type="entry name" value="tRNA_Ile_lys_synt"/>
</dbReference>
<accession>A0ABS5HHR5</accession>
<reference evidence="8 9" key="1">
    <citation type="submission" date="2021-04" db="EMBL/GenBank/DDBJ databases">
        <title>Molecular and phenotypic characterization and identification of bacterial isolates recovered from the Anatolian ground squirrels (Spermophilus xanthoprymnus) and which have the potential to form a new species in the Campylobacter genus.</title>
        <authorList>
            <person name="Aydin F."/>
            <person name="Abay S."/>
            <person name="Kayman T."/>
            <person name="Karakaya E."/>
            <person name="Mustak H.K."/>
            <person name="Mustak I.B."/>
            <person name="Bilgin N."/>
            <person name="Duzler A."/>
            <person name="Sahin O."/>
            <person name="Guran O."/>
            <person name="Saticioglu I.B."/>
        </authorList>
    </citation>
    <scope>NUCLEOTIDE SEQUENCE [LARGE SCALE GENOMIC DNA]</scope>
    <source>
        <strain evidence="9">faydin-G24</strain>
    </source>
</reference>
<dbReference type="EC" id="6.3.4.19" evidence="6"/>
<evidence type="ECO:0000256" key="3">
    <source>
        <dbReference type="ARBA" id="ARBA00022741"/>
    </source>
</evidence>
<dbReference type="InterPro" id="IPR014729">
    <property type="entry name" value="Rossmann-like_a/b/a_fold"/>
</dbReference>
<name>A0ABS5HHR5_9BACT</name>
<keyword evidence="6" id="KW-0963">Cytoplasm</keyword>
<dbReference type="PANTHER" id="PTHR43033:SF1">
    <property type="entry name" value="TRNA(ILE)-LYSIDINE SYNTHASE-RELATED"/>
    <property type="match status" value="1"/>
</dbReference>
<evidence type="ECO:0000256" key="5">
    <source>
        <dbReference type="ARBA" id="ARBA00048539"/>
    </source>
</evidence>
<comment type="similarity">
    <text evidence="6">Belongs to the tRNA(Ile)-lysidine synthase family.</text>
</comment>
<feature type="domain" description="tRNA(Ile)-lysidine/2-thiocytidine synthase N-terminal" evidence="7">
    <location>
        <begin position="22"/>
        <end position="195"/>
    </location>
</feature>
<dbReference type="Gene3D" id="3.40.50.620">
    <property type="entry name" value="HUPs"/>
    <property type="match status" value="1"/>
</dbReference>
<dbReference type="InterPro" id="IPR011063">
    <property type="entry name" value="TilS/TtcA_N"/>
</dbReference>
<keyword evidence="3" id="KW-0547">Nucleotide-binding</keyword>
<dbReference type="CDD" id="cd01992">
    <property type="entry name" value="TilS_N"/>
    <property type="match status" value="1"/>
</dbReference>
<comment type="catalytic activity">
    <reaction evidence="5 6">
        <text>cytidine(34) in tRNA(Ile2) + L-lysine + ATP = lysidine(34) in tRNA(Ile2) + AMP + diphosphate + H(+)</text>
        <dbReference type="Rhea" id="RHEA:43744"/>
        <dbReference type="Rhea" id="RHEA-COMP:10625"/>
        <dbReference type="Rhea" id="RHEA-COMP:10670"/>
        <dbReference type="ChEBI" id="CHEBI:15378"/>
        <dbReference type="ChEBI" id="CHEBI:30616"/>
        <dbReference type="ChEBI" id="CHEBI:32551"/>
        <dbReference type="ChEBI" id="CHEBI:33019"/>
        <dbReference type="ChEBI" id="CHEBI:82748"/>
        <dbReference type="ChEBI" id="CHEBI:83665"/>
        <dbReference type="ChEBI" id="CHEBI:456215"/>
        <dbReference type="EC" id="6.3.4.19"/>
    </reaction>
</comment>
<keyword evidence="1 6" id="KW-0436">Ligase</keyword>
<keyword evidence="4" id="KW-0067">ATP-binding</keyword>
<protein>
    <recommendedName>
        <fullName evidence="6">tRNA(Ile)-lysidine synthase</fullName>
        <ecNumber evidence="6">6.3.4.19</ecNumber>
    </recommendedName>
    <alternativeName>
        <fullName evidence="6">tRNA(Ile)-2-lysyl-cytidine synthase</fullName>
    </alternativeName>
    <alternativeName>
        <fullName evidence="6">tRNA(Ile)-lysidine synthetase</fullName>
    </alternativeName>
</protein>
<proteinExistence type="inferred from homology"/>
<evidence type="ECO:0000313" key="8">
    <source>
        <dbReference type="EMBL" id="MBR8463819.1"/>
    </source>
</evidence>
<evidence type="ECO:0000256" key="2">
    <source>
        <dbReference type="ARBA" id="ARBA00022694"/>
    </source>
</evidence>
<comment type="caution">
    <text evidence="6">Lacks conserved residue(s) required for the propagation of feature annotation.</text>
</comment>
<evidence type="ECO:0000256" key="6">
    <source>
        <dbReference type="HAMAP-Rule" id="MF_01161"/>
    </source>
</evidence>
<dbReference type="EMBL" id="JAGSSW010000003">
    <property type="protein sequence ID" value="MBR8463819.1"/>
    <property type="molecule type" value="Genomic_DNA"/>
</dbReference>
<sequence>MCENLCKWLSSSVLKRLRDGKNLLAFSHGIDSTALFYILNELGIGFDIAMVDYHHREQSKAENNAATKLALKYKKQIYRLNVKLSQSNFESNARAVRYEFFDKICIQNGYTNLLLAHQLDDRLEWFLMQLGRGAGLSEMLGMSEIENRERYAIVRPLLSHTKSKLKAFLDERKVEYFIDESNFEYKYTRNFIRHKFSQEFLREFGDGVVKSFEFLDIDNEVLKPSIVNLQEQFYMVLNNANAVRGVDKVCKMLGVLMSEAQRKECLNSGVISGKIAVGMSDEFIFITPYLKTVMDKKFKEKCRVLSVPKHNRSYLYEIKFDLNRLNKFKSTFL</sequence>
<evidence type="ECO:0000259" key="7">
    <source>
        <dbReference type="Pfam" id="PF01171"/>
    </source>
</evidence>
<evidence type="ECO:0000313" key="9">
    <source>
        <dbReference type="Proteomes" id="UP000682951"/>
    </source>
</evidence>
<dbReference type="PANTHER" id="PTHR43033">
    <property type="entry name" value="TRNA(ILE)-LYSIDINE SYNTHASE-RELATED"/>
    <property type="match status" value="1"/>
</dbReference>